<keyword evidence="5 7" id="KW-0508">mRNA splicing</keyword>
<feature type="region of interest" description="Disordered" evidence="8">
    <location>
        <begin position="253"/>
        <end position="272"/>
    </location>
</feature>
<evidence type="ECO:0000313" key="11">
    <source>
        <dbReference type="EMBL" id="VFT99371.1"/>
    </source>
</evidence>
<organism evidence="11 12">
    <name type="scientific">Aphanomyces stellatus</name>
    <dbReference type="NCBI Taxonomy" id="120398"/>
    <lineage>
        <taxon>Eukaryota</taxon>
        <taxon>Sar</taxon>
        <taxon>Stramenopiles</taxon>
        <taxon>Oomycota</taxon>
        <taxon>Saprolegniomycetes</taxon>
        <taxon>Saprolegniales</taxon>
        <taxon>Verrucalvaceae</taxon>
        <taxon>Aphanomyces</taxon>
    </lineage>
</organism>
<dbReference type="EMBL" id="VJMH01007163">
    <property type="protein sequence ID" value="KAF0685377.1"/>
    <property type="molecule type" value="Genomic_DNA"/>
</dbReference>
<dbReference type="AlphaFoldDB" id="A0A485LQL4"/>
<name>A0A485LQL4_9STRA</name>
<evidence type="ECO:0000256" key="3">
    <source>
        <dbReference type="ARBA" id="ARBA00022664"/>
    </source>
</evidence>
<sequence length="272" mass="30783">MRQWMFQACNEWGFAQSTATAKSFWNKFSYDTVDVTYYKVCSLAYNFTNSDARSRATLDYFGGLSIMLAMYGEQTPAPPKELLLAASESYVEYARDGRVVKGMEKAVAKSKYMEDVLENNHTQIWGSWYDRRAHAWGFGCCHSKVRKSYCTGEAGRRAAEAQVSNEVPMEMAAKPREALPLAASGDQPAFSLTARSELYGDAKDAPALNPVKMKQAEKKLKKQTTTDAKRKYQSMEDDGVDAETMEVYRMRKTQRDDPMAKFMDSDTLLPEK</sequence>
<proteinExistence type="inferred from homology"/>
<evidence type="ECO:0000256" key="7">
    <source>
        <dbReference type="RuleBase" id="RU367071"/>
    </source>
</evidence>
<dbReference type="InterPro" id="IPR021715">
    <property type="entry name" value="Slu7_dom"/>
</dbReference>
<feature type="domain" description="Pre-mRNA-splicing factor SLU7" evidence="9">
    <location>
        <begin position="67"/>
        <end position="127"/>
    </location>
</feature>
<comment type="subunit">
    <text evidence="7">Associated with the spliceosome.</text>
</comment>
<dbReference type="OrthoDB" id="249612at2759"/>
<dbReference type="InterPro" id="IPR039974">
    <property type="entry name" value="Splicing_factor_SLU7"/>
</dbReference>
<keyword evidence="3 7" id="KW-0507">mRNA processing</keyword>
<dbReference type="PANTHER" id="PTHR12942">
    <property type="entry name" value="STEP II SPLICING FACTOR SLU7"/>
    <property type="match status" value="1"/>
</dbReference>
<dbReference type="GO" id="GO:0030628">
    <property type="term" value="F:pre-mRNA 3'-splice site binding"/>
    <property type="evidence" value="ECO:0007669"/>
    <property type="project" value="UniProtKB-UniRule"/>
</dbReference>
<comment type="function">
    <text evidence="7">Involved in pre-mRNA splicing.</text>
</comment>
<reference evidence="10" key="2">
    <citation type="submission" date="2019-06" db="EMBL/GenBank/DDBJ databases">
        <title>Genomics analysis of Aphanomyces spp. identifies a new class of oomycete effector associated with host adaptation.</title>
        <authorList>
            <person name="Gaulin E."/>
        </authorList>
    </citation>
    <scope>NUCLEOTIDE SEQUENCE</scope>
    <source>
        <strain evidence="10">CBS 578.67</strain>
    </source>
</reference>
<dbReference type="PANTHER" id="PTHR12942:SF2">
    <property type="entry name" value="PRE-MRNA-SPLICING FACTOR SLU7"/>
    <property type="match status" value="1"/>
</dbReference>
<evidence type="ECO:0000313" key="12">
    <source>
        <dbReference type="Proteomes" id="UP000332933"/>
    </source>
</evidence>
<keyword evidence="6 7" id="KW-0539">Nucleus</keyword>
<evidence type="ECO:0000256" key="6">
    <source>
        <dbReference type="ARBA" id="ARBA00023242"/>
    </source>
</evidence>
<evidence type="ECO:0000259" key="9">
    <source>
        <dbReference type="Pfam" id="PF11708"/>
    </source>
</evidence>
<feature type="region of interest" description="Disordered" evidence="8">
    <location>
        <begin position="216"/>
        <end position="238"/>
    </location>
</feature>
<reference evidence="11 12" key="1">
    <citation type="submission" date="2019-03" db="EMBL/GenBank/DDBJ databases">
        <authorList>
            <person name="Gaulin E."/>
            <person name="Dumas B."/>
        </authorList>
    </citation>
    <scope>NUCLEOTIDE SEQUENCE [LARGE SCALE GENOMIC DNA]</scope>
    <source>
        <strain evidence="11">CBS 568.67</strain>
    </source>
</reference>
<keyword evidence="12" id="KW-1185">Reference proteome</keyword>
<protein>
    <recommendedName>
        <fullName evidence="7">Pre-mRNA-splicing factor SLU7</fullName>
    </recommendedName>
</protein>
<dbReference type="Proteomes" id="UP000332933">
    <property type="component" value="Unassembled WGS sequence"/>
</dbReference>
<evidence type="ECO:0000313" key="10">
    <source>
        <dbReference type="EMBL" id="KAF0685377.1"/>
    </source>
</evidence>
<keyword evidence="4 7" id="KW-0747">Spliceosome</keyword>
<evidence type="ECO:0000256" key="5">
    <source>
        <dbReference type="ARBA" id="ARBA00023187"/>
    </source>
</evidence>
<evidence type="ECO:0000256" key="2">
    <source>
        <dbReference type="ARBA" id="ARBA00007203"/>
    </source>
</evidence>
<evidence type="ECO:0000256" key="1">
    <source>
        <dbReference type="ARBA" id="ARBA00004123"/>
    </source>
</evidence>
<accession>A0A485LQL4</accession>
<comment type="subcellular location">
    <subcellularLocation>
        <location evidence="1 7">Nucleus</location>
    </subcellularLocation>
</comment>
<gene>
    <name evidence="11" type="primary">Aste57867_22717</name>
    <name evidence="10" type="ORF">As57867_022647</name>
    <name evidence="11" type="ORF">ASTE57867_22717</name>
</gene>
<dbReference type="Pfam" id="PF11708">
    <property type="entry name" value="Slu7"/>
    <property type="match status" value="1"/>
</dbReference>
<dbReference type="EMBL" id="CAADRA010007189">
    <property type="protein sequence ID" value="VFT99371.1"/>
    <property type="molecule type" value="Genomic_DNA"/>
</dbReference>
<dbReference type="GO" id="GO:0000398">
    <property type="term" value="P:mRNA splicing, via spliceosome"/>
    <property type="evidence" value="ECO:0007669"/>
    <property type="project" value="UniProtKB-UniRule"/>
</dbReference>
<comment type="similarity">
    <text evidence="2 7">Belongs to the SLU7 family.</text>
</comment>
<evidence type="ECO:0000256" key="4">
    <source>
        <dbReference type="ARBA" id="ARBA00022728"/>
    </source>
</evidence>
<dbReference type="GO" id="GO:0005681">
    <property type="term" value="C:spliceosomal complex"/>
    <property type="evidence" value="ECO:0007669"/>
    <property type="project" value="UniProtKB-UniRule"/>
</dbReference>
<evidence type="ECO:0000256" key="8">
    <source>
        <dbReference type="SAM" id="MobiDB-lite"/>
    </source>
</evidence>